<evidence type="ECO:0000313" key="2">
    <source>
        <dbReference type="Proteomes" id="UP000018721"/>
    </source>
</evidence>
<protein>
    <submittedName>
        <fullName evidence="1">Uncharacterized protein</fullName>
    </submittedName>
</protein>
<evidence type="ECO:0000313" key="1">
    <source>
        <dbReference type="EMBL" id="ETI44601.1"/>
    </source>
</evidence>
<name>V9F0I7_PHYNI</name>
<dbReference type="HOGENOM" id="CLU_1849031_0_0_1"/>
<dbReference type="Proteomes" id="UP000018721">
    <property type="component" value="Unassembled WGS sequence"/>
</dbReference>
<dbReference type="EMBL" id="ANIZ01001818">
    <property type="protein sequence ID" value="ETI44601.1"/>
    <property type="molecule type" value="Genomic_DNA"/>
</dbReference>
<gene>
    <name evidence="1" type="ORF">F443_10725</name>
</gene>
<comment type="caution">
    <text evidence="1">The sequence shown here is derived from an EMBL/GenBank/DDBJ whole genome shotgun (WGS) entry which is preliminary data.</text>
</comment>
<proteinExistence type="predicted"/>
<sequence length="139" mass="15474">MSTSPCLPMMQRLQQTPGARRTASSESQCASRIGKTHGIRYLGFACMYVNAIGAMTSPCEEQVKADGCLSQDGRPRWRAALLAKCRSPLQRSRVMALLEVWKPLTVRLAPQCRSASAVDTHTAWCWSWSRVEDIWTTIG</sequence>
<organism evidence="1 2">
    <name type="scientific">Phytophthora nicotianae P1569</name>
    <dbReference type="NCBI Taxonomy" id="1317065"/>
    <lineage>
        <taxon>Eukaryota</taxon>
        <taxon>Sar</taxon>
        <taxon>Stramenopiles</taxon>
        <taxon>Oomycota</taxon>
        <taxon>Peronosporomycetes</taxon>
        <taxon>Peronosporales</taxon>
        <taxon>Peronosporaceae</taxon>
        <taxon>Phytophthora</taxon>
    </lineage>
</organism>
<keyword evidence="2" id="KW-1185">Reference proteome</keyword>
<accession>V9F0I7</accession>
<dbReference type="AlphaFoldDB" id="V9F0I7"/>
<reference evidence="1 2" key="1">
    <citation type="submission" date="2013-11" db="EMBL/GenBank/DDBJ databases">
        <title>The Genome Sequence of Phytophthora parasitica P1569.</title>
        <authorList>
            <consortium name="The Broad Institute Genomics Platform"/>
            <person name="Russ C."/>
            <person name="Tyler B."/>
            <person name="Panabieres F."/>
            <person name="Shan W."/>
            <person name="Tripathy S."/>
            <person name="Grunwald N."/>
            <person name="Machado M."/>
            <person name="Johnson C.S."/>
            <person name="Arredondo F."/>
            <person name="Hong C."/>
            <person name="Coffey M."/>
            <person name="Young S.K."/>
            <person name="Zeng Q."/>
            <person name="Gargeya S."/>
            <person name="Fitzgerald M."/>
            <person name="Abouelleil A."/>
            <person name="Alvarado L."/>
            <person name="Chapman S.B."/>
            <person name="Gainer-Dewar J."/>
            <person name="Goldberg J."/>
            <person name="Griggs A."/>
            <person name="Gujja S."/>
            <person name="Hansen M."/>
            <person name="Howarth C."/>
            <person name="Imamovic A."/>
            <person name="Ireland A."/>
            <person name="Larimer J."/>
            <person name="McCowan C."/>
            <person name="Murphy C."/>
            <person name="Pearson M."/>
            <person name="Poon T.W."/>
            <person name="Priest M."/>
            <person name="Roberts A."/>
            <person name="Saif S."/>
            <person name="Shea T."/>
            <person name="Sykes S."/>
            <person name="Wortman J."/>
            <person name="Nusbaum C."/>
            <person name="Birren B."/>
        </authorList>
    </citation>
    <scope>NUCLEOTIDE SEQUENCE [LARGE SCALE GENOMIC DNA]</scope>
    <source>
        <strain evidence="1 2">P1569</strain>
    </source>
</reference>